<dbReference type="AlphaFoldDB" id="A0A1L9Q0W0"/>
<dbReference type="EMBL" id="KV878137">
    <property type="protein sequence ID" value="OJJ07359.1"/>
    <property type="molecule type" value="Genomic_DNA"/>
</dbReference>
<dbReference type="InterPro" id="IPR011009">
    <property type="entry name" value="Kinase-like_dom_sf"/>
</dbReference>
<evidence type="ECO:0000313" key="1">
    <source>
        <dbReference type="EMBL" id="OJJ07359.1"/>
    </source>
</evidence>
<gene>
    <name evidence="1" type="ORF">ASPVEDRAFT_46701</name>
</gene>
<dbReference type="GeneID" id="63729130"/>
<dbReference type="Gene3D" id="1.10.510.10">
    <property type="entry name" value="Transferase(Phosphotransferase) domain 1"/>
    <property type="match status" value="1"/>
</dbReference>
<proteinExistence type="predicted"/>
<dbReference type="Proteomes" id="UP000184073">
    <property type="component" value="Unassembled WGS sequence"/>
</dbReference>
<name>A0A1L9Q0W0_ASPVE</name>
<accession>A0A1L9Q0W0</accession>
<organism evidence="1 2">
    <name type="scientific">Aspergillus versicolor CBS 583.65</name>
    <dbReference type="NCBI Taxonomy" id="1036611"/>
    <lineage>
        <taxon>Eukaryota</taxon>
        <taxon>Fungi</taxon>
        <taxon>Dikarya</taxon>
        <taxon>Ascomycota</taxon>
        <taxon>Pezizomycotina</taxon>
        <taxon>Eurotiomycetes</taxon>
        <taxon>Eurotiomycetidae</taxon>
        <taxon>Eurotiales</taxon>
        <taxon>Aspergillaceae</taxon>
        <taxon>Aspergillus</taxon>
        <taxon>Aspergillus subgen. Nidulantes</taxon>
    </lineage>
</organism>
<dbReference type="SUPFAM" id="SSF56112">
    <property type="entry name" value="Protein kinase-like (PK-like)"/>
    <property type="match status" value="1"/>
</dbReference>
<evidence type="ECO:0000313" key="2">
    <source>
        <dbReference type="Proteomes" id="UP000184073"/>
    </source>
</evidence>
<dbReference type="VEuPathDB" id="FungiDB:ASPVEDRAFT_46701"/>
<sequence length="96" mass="11216">MFGPLPEPWWSSWEGREYYEPDSSREDTSLRGFLKHPVAHTLKDINGETQRSAIPQEELELFGDLLESMFQYDPAKRPSIEEVLKHPWFAFAAEMS</sequence>
<evidence type="ECO:0008006" key="3">
    <source>
        <dbReference type="Google" id="ProtNLM"/>
    </source>
</evidence>
<reference evidence="2" key="1">
    <citation type="journal article" date="2017" name="Genome Biol.">
        <title>Comparative genomics reveals high biological diversity and specific adaptations in the industrially and medically important fungal genus Aspergillus.</title>
        <authorList>
            <person name="de Vries R.P."/>
            <person name="Riley R."/>
            <person name="Wiebenga A."/>
            <person name="Aguilar-Osorio G."/>
            <person name="Amillis S."/>
            <person name="Uchima C.A."/>
            <person name="Anderluh G."/>
            <person name="Asadollahi M."/>
            <person name="Askin M."/>
            <person name="Barry K."/>
            <person name="Battaglia E."/>
            <person name="Bayram O."/>
            <person name="Benocci T."/>
            <person name="Braus-Stromeyer S.A."/>
            <person name="Caldana C."/>
            <person name="Canovas D."/>
            <person name="Cerqueira G.C."/>
            <person name="Chen F."/>
            <person name="Chen W."/>
            <person name="Choi C."/>
            <person name="Clum A."/>
            <person name="Dos Santos R.A."/>
            <person name="Damasio A.R."/>
            <person name="Diallinas G."/>
            <person name="Emri T."/>
            <person name="Fekete E."/>
            <person name="Flipphi M."/>
            <person name="Freyberg S."/>
            <person name="Gallo A."/>
            <person name="Gournas C."/>
            <person name="Habgood R."/>
            <person name="Hainaut M."/>
            <person name="Harispe M.L."/>
            <person name="Henrissat B."/>
            <person name="Hilden K.S."/>
            <person name="Hope R."/>
            <person name="Hossain A."/>
            <person name="Karabika E."/>
            <person name="Karaffa L."/>
            <person name="Karanyi Z."/>
            <person name="Krasevec N."/>
            <person name="Kuo A."/>
            <person name="Kusch H."/>
            <person name="LaButti K."/>
            <person name="Lagendijk E.L."/>
            <person name="Lapidus A."/>
            <person name="Levasseur A."/>
            <person name="Lindquist E."/>
            <person name="Lipzen A."/>
            <person name="Logrieco A.F."/>
            <person name="MacCabe A."/>
            <person name="Maekelae M.R."/>
            <person name="Malavazi I."/>
            <person name="Melin P."/>
            <person name="Meyer V."/>
            <person name="Mielnichuk N."/>
            <person name="Miskei M."/>
            <person name="Molnar A.P."/>
            <person name="Mule G."/>
            <person name="Ngan C.Y."/>
            <person name="Orejas M."/>
            <person name="Orosz E."/>
            <person name="Ouedraogo J.P."/>
            <person name="Overkamp K.M."/>
            <person name="Park H.-S."/>
            <person name="Perrone G."/>
            <person name="Piumi F."/>
            <person name="Punt P.J."/>
            <person name="Ram A.F."/>
            <person name="Ramon A."/>
            <person name="Rauscher S."/>
            <person name="Record E."/>
            <person name="Riano-Pachon D.M."/>
            <person name="Robert V."/>
            <person name="Roehrig J."/>
            <person name="Ruller R."/>
            <person name="Salamov A."/>
            <person name="Salih N.S."/>
            <person name="Samson R.A."/>
            <person name="Sandor E."/>
            <person name="Sanguinetti M."/>
            <person name="Schuetze T."/>
            <person name="Sepcic K."/>
            <person name="Shelest E."/>
            <person name="Sherlock G."/>
            <person name="Sophianopoulou V."/>
            <person name="Squina F.M."/>
            <person name="Sun H."/>
            <person name="Susca A."/>
            <person name="Todd R.B."/>
            <person name="Tsang A."/>
            <person name="Unkles S.E."/>
            <person name="van de Wiele N."/>
            <person name="van Rossen-Uffink D."/>
            <person name="Oliveira J.V."/>
            <person name="Vesth T.C."/>
            <person name="Visser J."/>
            <person name="Yu J.-H."/>
            <person name="Zhou M."/>
            <person name="Andersen M.R."/>
            <person name="Archer D.B."/>
            <person name="Baker S.E."/>
            <person name="Benoit I."/>
            <person name="Brakhage A.A."/>
            <person name="Braus G.H."/>
            <person name="Fischer R."/>
            <person name="Frisvad J.C."/>
            <person name="Goldman G.H."/>
            <person name="Houbraken J."/>
            <person name="Oakley B."/>
            <person name="Pocsi I."/>
            <person name="Scazzocchio C."/>
            <person name="Seiboth B."/>
            <person name="vanKuyk P.A."/>
            <person name="Wortman J."/>
            <person name="Dyer P.S."/>
            <person name="Grigoriev I.V."/>
        </authorList>
    </citation>
    <scope>NUCLEOTIDE SEQUENCE [LARGE SCALE GENOMIC DNA]</scope>
    <source>
        <strain evidence="2">CBS 583.65</strain>
    </source>
</reference>
<keyword evidence="2" id="KW-1185">Reference proteome</keyword>
<dbReference type="RefSeq" id="XP_040673121.1">
    <property type="nucleotide sequence ID" value="XM_040813619.1"/>
</dbReference>
<protein>
    <recommendedName>
        <fullName evidence="3">Protein kinase domain-containing protein</fullName>
    </recommendedName>
</protein>
<dbReference type="OrthoDB" id="5979581at2759"/>